<protein>
    <submittedName>
        <fullName evidence="1">Uncharacterized protein</fullName>
    </submittedName>
</protein>
<organism evidence="1">
    <name type="scientific">Anguilla anguilla</name>
    <name type="common">European freshwater eel</name>
    <name type="synonym">Muraena anguilla</name>
    <dbReference type="NCBI Taxonomy" id="7936"/>
    <lineage>
        <taxon>Eukaryota</taxon>
        <taxon>Metazoa</taxon>
        <taxon>Chordata</taxon>
        <taxon>Craniata</taxon>
        <taxon>Vertebrata</taxon>
        <taxon>Euteleostomi</taxon>
        <taxon>Actinopterygii</taxon>
        <taxon>Neopterygii</taxon>
        <taxon>Teleostei</taxon>
        <taxon>Anguilliformes</taxon>
        <taxon>Anguillidae</taxon>
        <taxon>Anguilla</taxon>
    </lineage>
</organism>
<dbReference type="AlphaFoldDB" id="A0A0E9UJX4"/>
<evidence type="ECO:0000313" key="1">
    <source>
        <dbReference type="EMBL" id="JAH65248.1"/>
    </source>
</evidence>
<sequence>MASLNDFWETIYLLPYIPLSKWKPIYLHMFCNIQLEGHLTQEIYHFQTG</sequence>
<dbReference type="EMBL" id="GBXM01043329">
    <property type="protein sequence ID" value="JAH65248.1"/>
    <property type="molecule type" value="Transcribed_RNA"/>
</dbReference>
<reference evidence="1" key="1">
    <citation type="submission" date="2014-11" db="EMBL/GenBank/DDBJ databases">
        <authorList>
            <person name="Amaro Gonzalez C."/>
        </authorList>
    </citation>
    <scope>NUCLEOTIDE SEQUENCE</scope>
</reference>
<reference evidence="1" key="2">
    <citation type="journal article" date="2015" name="Fish Shellfish Immunol.">
        <title>Early steps in the European eel (Anguilla anguilla)-Vibrio vulnificus interaction in the gills: Role of the RtxA13 toxin.</title>
        <authorList>
            <person name="Callol A."/>
            <person name="Pajuelo D."/>
            <person name="Ebbesson L."/>
            <person name="Teles M."/>
            <person name="MacKenzie S."/>
            <person name="Amaro C."/>
        </authorList>
    </citation>
    <scope>NUCLEOTIDE SEQUENCE</scope>
</reference>
<proteinExistence type="predicted"/>
<accession>A0A0E9UJX4</accession>
<name>A0A0E9UJX4_ANGAN</name>